<comment type="caution">
    <text evidence="1">The sequence shown here is derived from an EMBL/GenBank/DDBJ whole genome shotgun (WGS) entry which is preliminary data.</text>
</comment>
<sequence>MQQLICLKPVPLIPVKLSSLGNLIYTLCLPPKEDGGHNYCKGRERYNQDRQTCISS</sequence>
<dbReference type="EMBL" id="LAZR01059603">
    <property type="protein sequence ID" value="KKK67455.1"/>
    <property type="molecule type" value="Genomic_DNA"/>
</dbReference>
<evidence type="ECO:0000313" key="1">
    <source>
        <dbReference type="EMBL" id="KKK67455.1"/>
    </source>
</evidence>
<accession>A0A0F8Y1M2</accession>
<name>A0A0F8Y1M2_9ZZZZ</name>
<protein>
    <submittedName>
        <fullName evidence="1">Uncharacterized protein</fullName>
    </submittedName>
</protein>
<gene>
    <name evidence="1" type="ORF">LCGC14_2953890</name>
</gene>
<organism evidence="1">
    <name type="scientific">marine sediment metagenome</name>
    <dbReference type="NCBI Taxonomy" id="412755"/>
    <lineage>
        <taxon>unclassified sequences</taxon>
        <taxon>metagenomes</taxon>
        <taxon>ecological metagenomes</taxon>
    </lineage>
</organism>
<proteinExistence type="predicted"/>
<dbReference type="AlphaFoldDB" id="A0A0F8Y1M2"/>
<reference evidence="1" key="1">
    <citation type="journal article" date="2015" name="Nature">
        <title>Complex archaea that bridge the gap between prokaryotes and eukaryotes.</title>
        <authorList>
            <person name="Spang A."/>
            <person name="Saw J.H."/>
            <person name="Jorgensen S.L."/>
            <person name="Zaremba-Niedzwiedzka K."/>
            <person name="Martijn J."/>
            <person name="Lind A.E."/>
            <person name="van Eijk R."/>
            <person name="Schleper C."/>
            <person name="Guy L."/>
            <person name="Ettema T.J."/>
        </authorList>
    </citation>
    <scope>NUCLEOTIDE SEQUENCE</scope>
</reference>